<dbReference type="PATRIC" id="fig|997761.3.peg.1419"/>
<dbReference type="Proteomes" id="UP000007392">
    <property type="component" value="Chromosome"/>
</dbReference>
<evidence type="ECO:0000313" key="3">
    <source>
        <dbReference type="Proteomes" id="UP000007392"/>
    </source>
</evidence>
<evidence type="ECO:0000313" key="2">
    <source>
        <dbReference type="EMBL" id="AFH60502.1"/>
    </source>
</evidence>
<dbReference type="AlphaFoldDB" id="I0BDQ5"/>
<dbReference type="HOGENOM" id="CLU_157027_0_0_9"/>
<feature type="transmembrane region" description="Helical" evidence="1">
    <location>
        <begin position="12"/>
        <end position="31"/>
    </location>
</feature>
<gene>
    <name evidence="2" type="ORF">B2K_07165</name>
</gene>
<organism evidence="2 3">
    <name type="scientific">Paenibacillus mucilaginosus K02</name>
    <dbReference type="NCBI Taxonomy" id="997761"/>
    <lineage>
        <taxon>Bacteria</taxon>
        <taxon>Bacillati</taxon>
        <taxon>Bacillota</taxon>
        <taxon>Bacilli</taxon>
        <taxon>Bacillales</taxon>
        <taxon>Paenibacillaceae</taxon>
        <taxon>Paenibacillus</taxon>
    </lineage>
</organism>
<feature type="transmembrane region" description="Helical" evidence="1">
    <location>
        <begin position="61"/>
        <end position="83"/>
    </location>
</feature>
<reference evidence="2 3" key="1">
    <citation type="submission" date="2013-06" db="EMBL/GenBank/DDBJ databases">
        <title>Complete genome sequence of Paenibacillus mucilaginosus K02.</title>
        <authorList>
            <person name="Xiao B."/>
            <person name="Sun L."/>
            <person name="Xiao L."/>
            <person name="Lian B."/>
        </authorList>
    </citation>
    <scope>NUCLEOTIDE SEQUENCE [LARGE SCALE GENOMIC DNA]</scope>
    <source>
        <strain evidence="2 3">K02</strain>
    </source>
</reference>
<protein>
    <submittedName>
        <fullName evidence="2">Uncharacterized protein</fullName>
    </submittedName>
</protein>
<keyword evidence="1" id="KW-1133">Transmembrane helix</keyword>
<feature type="transmembrane region" description="Helical" evidence="1">
    <location>
        <begin position="95"/>
        <end position="115"/>
    </location>
</feature>
<name>I0BDQ5_9BACL</name>
<dbReference type="EMBL" id="CP003422">
    <property type="protein sequence ID" value="AFH60502.1"/>
    <property type="molecule type" value="Genomic_DNA"/>
</dbReference>
<dbReference type="KEGG" id="pmw:B2K_07165"/>
<sequence length="139" mass="14814">MHIMRGGFQMNGYFLSASILVFVVGLIHSVLGEALVFRQMRRGSFVPTDGGGVLKESSVRILWASWHALTVFGWGMAWLLLWLARQPSPGAALPVLGNTIVATMLAAAVLVFVGTKAKHPGWAGLLGAAVLVWIGSTVT</sequence>
<evidence type="ECO:0000256" key="1">
    <source>
        <dbReference type="SAM" id="Phobius"/>
    </source>
</evidence>
<feature type="transmembrane region" description="Helical" evidence="1">
    <location>
        <begin position="121"/>
        <end position="138"/>
    </location>
</feature>
<keyword evidence="1" id="KW-0472">Membrane</keyword>
<keyword evidence="1" id="KW-0812">Transmembrane</keyword>
<proteinExistence type="predicted"/>
<accession>I0BDQ5</accession>